<dbReference type="OrthoDB" id="6093553at2759"/>
<dbReference type="EMBL" id="CAJNOO010000074">
    <property type="protein sequence ID" value="CAF0786663.1"/>
    <property type="molecule type" value="Genomic_DNA"/>
</dbReference>
<dbReference type="SUPFAM" id="SSF46934">
    <property type="entry name" value="UBA-like"/>
    <property type="match status" value="1"/>
</dbReference>
<dbReference type="EMBL" id="CAJOAX010005864">
    <property type="protein sequence ID" value="CAF3962571.1"/>
    <property type="molecule type" value="Genomic_DNA"/>
</dbReference>
<dbReference type="Proteomes" id="UP000663882">
    <property type="component" value="Unassembled WGS sequence"/>
</dbReference>
<reference evidence="3" key="1">
    <citation type="submission" date="2021-02" db="EMBL/GenBank/DDBJ databases">
        <authorList>
            <person name="Nowell W R."/>
        </authorList>
    </citation>
    <scope>NUCLEOTIDE SEQUENCE</scope>
</reference>
<sequence length="123" mass="13850">MNKIHCPTINNESLSHYIIINEMVSTTGCTHEQAEQFLNLTQWRLQAAIELFFNERTIPIPCCKFSELLAPSNTPVTPPNFPETLLSLGKLSTSENLLNDNQITSTTHSSSPININMIINHRN</sequence>
<dbReference type="Pfam" id="PF14555">
    <property type="entry name" value="UBA_4"/>
    <property type="match status" value="1"/>
</dbReference>
<evidence type="ECO:0000313" key="1">
    <source>
        <dbReference type="EMBL" id="CAF0786663.1"/>
    </source>
</evidence>
<evidence type="ECO:0000313" key="3">
    <source>
        <dbReference type="EMBL" id="CAF0818331.1"/>
    </source>
</evidence>
<dbReference type="Gene3D" id="1.10.8.10">
    <property type="entry name" value="DNA helicase RuvA subunit, C-terminal domain"/>
    <property type="match status" value="1"/>
</dbReference>
<dbReference type="InterPro" id="IPR039310">
    <property type="entry name" value="UBALD1/2"/>
</dbReference>
<dbReference type="EMBL" id="CAJNOH010000067">
    <property type="protein sequence ID" value="CAF0832269.1"/>
    <property type="molecule type" value="Genomic_DNA"/>
</dbReference>
<dbReference type="EMBL" id="CAJNOL010000074">
    <property type="protein sequence ID" value="CAF0818331.1"/>
    <property type="molecule type" value="Genomic_DNA"/>
</dbReference>
<dbReference type="InterPro" id="IPR009060">
    <property type="entry name" value="UBA-like_sf"/>
</dbReference>
<keyword evidence="6" id="KW-1185">Reference proteome</keyword>
<evidence type="ECO:0000313" key="2">
    <source>
        <dbReference type="EMBL" id="CAF0811321.1"/>
    </source>
</evidence>
<dbReference type="PANTHER" id="PTHR31993:SF4">
    <property type="entry name" value="UBA-LIKE DOMAIN-CONTAINING PROTEIN"/>
    <property type="match status" value="1"/>
</dbReference>
<evidence type="ECO:0000313" key="5">
    <source>
        <dbReference type="EMBL" id="CAF3962571.1"/>
    </source>
</evidence>
<proteinExistence type="predicted"/>
<name>A0A813U4P0_9BILA</name>
<organism evidence="3 6">
    <name type="scientific">Rotaria sordida</name>
    <dbReference type="NCBI Taxonomy" id="392033"/>
    <lineage>
        <taxon>Eukaryota</taxon>
        <taxon>Metazoa</taxon>
        <taxon>Spiralia</taxon>
        <taxon>Gnathifera</taxon>
        <taxon>Rotifera</taxon>
        <taxon>Eurotatoria</taxon>
        <taxon>Bdelloidea</taxon>
        <taxon>Philodinida</taxon>
        <taxon>Philodinidae</taxon>
        <taxon>Rotaria</taxon>
    </lineage>
</organism>
<dbReference type="AlphaFoldDB" id="A0A813U4P0"/>
<protein>
    <submittedName>
        <fullName evidence="3">Uncharacterized protein</fullName>
    </submittedName>
</protein>
<dbReference type="PANTHER" id="PTHR31993">
    <property type="entry name" value="UBA-LIKE DOMAIN-CONTAINING PROTEIN 2"/>
    <property type="match status" value="1"/>
</dbReference>
<dbReference type="Proteomes" id="UP000663870">
    <property type="component" value="Unassembled WGS sequence"/>
</dbReference>
<evidence type="ECO:0000313" key="6">
    <source>
        <dbReference type="Proteomes" id="UP000663870"/>
    </source>
</evidence>
<gene>
    <name evidence="2" type="ORF">JXQ802_LOCUS4732</name>
    <name evidence="3" type="ORF">JXQ802_LOCUS5066</name>
    <name evidence="5" type="ORF">OTI717_LOCUS26984</name>
    <name evidence="4" type="ORF">PYM288_LOCUS6146</name>
    <name evidence="1" type="ORF">RFH988_LOCUS3200</name>
</gene>
<comment type="caution">
    <text evidence="3">The sequence shown here is derived from an EMBL/GenBank/DDBJ whole genome shotgun (WGS) entry which is preliminary data.</text>
</comment>
<dbReference type="Proteomes" id="UP000663823">
    <property type="component" value="Unassembled WGS sequence"/>
</dbReference>
<accession>A0A813U4P0</accession>
<evidence type="ECO:0000313" key="4">
    <source>
        <dbReference type="EMBL" id="CAF0832269.1"/>
    </source>
</evidence>
<dbReference type="EMBL" id="CAJNOL010000068">
    <property type="protein sequence ID" value="CAF0811321.1"/>
    <property type="molecule type" value="Genomic_DNA"/>
</dbReference>
<dbReference type="Proteomes" id="UP000663854">
    <property type="component" value="Unassembled WGS sequence"/>
</dbReference>